<dbReference type="Proteomes" id="UP001175227">
    <property type="component" value="Unassembled WGS sequence"/>
</dbReference>
<accession>A0AA39UFU1</accession>
<proteinExistence type="predicted"/>
<feature type="compositionally biased region" description="Basic and acidic residues" evidence="1">
    <location>
        <begin position="38"/>
        <end position="77"/>
    </location>
</feature>
<dbReference type="AlphaFoldDB" id="A0AA39UFU1"/>
<feature type="compositionally biased region" description="Basic residues" evidence="1">
    <location>
        <begin position="128"/>
        <end position="141"/>
    </location>
</feature>
<organism evidence="2 3">
    <name type="scientific">Armillaria novae-zelandiae</name>
    <dbReference type="NCBI Taxonomy" id="153914"/>
    <lineage>
        <taxon>Eukaryota</taxon>
        <taxon>Fungi</taxon>
        <taxon>Dikarya</taxon>
        <taxon>Basidiomycota</taxon>
        <taxon>Agaricomycotina</taxon>
        <taxon>Agaricomycetes</taxon>
        <taxon>Agaricomycetidae</taxon>
        <taxon>Agaricales</taxon>
        <taxon>Marasmiineae</taxon>
        <taxon>Physalacriaceae</taxon>
        <taxon>Armillaria</taxon>
    </lineage>
</organism>
<reference evidence="2" key="1">
    <citation type="submission" date="2023-06" db="EMBL/GenBank/DDBJ databases">
        <authorList>
            <consortium name="Lawrence Berkeley National Laboratory"/>
            <person name="Ahrendt S."/>
            <person name="Sahu N."/>
            <person name="Indic B."/>
            <person name="Wong-Bajracharya J."/>
            <person name="Merenyi Z."/>
            <person name="Ke H.-M."/>
            <person name="Monk M."/>
            <person name="Kocsube S."/>
            <person name="Drula E."/>
            <person name="Lipzen A."/>
            <person name="Balint B."/>
            <person name="Henrissat B."/>
            <person name="Andreopoulos B."/>
            <person name="Martin F.M."/>
            <person name="Harder C.B."/>
            <person name="Rigling D."/>
            <person name="Ford K.L."/>
            <person name="Foster G.D."/>
            <person name="Pangilinan J."/>
            <person name="Papanicolaou A."/>
            <person name="Barry K."/>
            <person name="LaButti K."/>
            <person name="Viragh M."/>
            <person name="Koriabine M."/>
            <person name="Yan M."/>
            <person name="Riley R."/>
            <person name="Champramary S."/>
            <person name="Plett K.L."/>
            <person name="Tsai I.J."/>
            <person name="Slot J."/>
            <person name="Sipos G."/>
            <person name="Plett J."/>
            <person name="Nagy L.G."/>
            <person name="Grigoriev I.V."/>
        </authorList>
    </citation>
    <scope>NUCLEOTIDE SEQUENCE</scope>
    <source>
        <strain evidence="2">ICMP 16352</strain>
    </source>
</reference>
<name>A0AA39UFU1_9AGAR</name>
<feature type="region of interest" description="Disordered" evidence="1">
    <location>
        <begin position="109"/>
        <end position="154"/>
    </location>
</feature>
<protein>
    <recommendedName>
        <fullName evidence="4">Rad60/SUMO-like domain-containing protein</fullName>
    </recommendedName>
</protein>
<feature type="region of interest" description="Disordered" evidence="1">
    <location>
        <begin position="342"/>
        <end position="370"/>
    </location>
</feature>
<feature type="compositionally biased region" description="Basic residues" evidence="1">
    <location>
        <begin position="1"/>
        <end position="10"/>
    </location>
</feature>
<dbReference type="EMBL" id="JAUEPR010000003">
    <property type="protein sequence ID" value="KAK0487617.1"/>
    <property type="molecule type" value="Genomic_DNA"/>
</dbReference>
<evidence type="ECO:0000313" key="3">
    <source>
        <dbReference type="Proteomes" id="UP001175227"/>
    </source>
</evidence>
<comment type="caution">
    <text evidence="2">The sequence shown here is derived from an EMBL/GenBank/DDBJ whole genome shotgun (WGS) entry which is preliminary data.</text>
</comment>
<evidence type="ECO:0008006" key="4">
    <source>
        <dbReference type="Google" id="ProtNLM"/>
    </source>
</evidence>
<feature type="region of interest" description="Disordered" evidence="1">
    <location>
        <begin position="1"/>
        <end position="92"/>
    </location>
</feature>
<sequence>MSRPRPRPIVKQKNAQASSSSSSIPKLSELVVNDSDEMFMRNRSRDMNAWRKLEEKNKETKARSRSPDSDHDQDASPRRRKQKKKVINDAVPRWQRDKNLLRFLSEDASDGDADLDDDLAQQDNSPGKLKRKRTNRQRSRSRSITPPPAIPIQQLQNARNVIRQALAPAPRPASPTQYDDDDLDASTDNIILDPELASIARRSKASFSASQITSEGSGTSAVVEISVRWQPHPENQGALSKVAVFQMNRSENFHELFEAIAETQHILTNNLIMTYQNRRVFPSVTPNTLSIWSSAEFVACNKTTYEYVRSSKYRTAKPPPVPVNPDTIVLSSDTDGADAGLNITSDDDEPDSFFAAPPAVPDADKEEDDGEKLKLTLRSKKTTQDIILVVRPTTTCGAIVRAFLKKAGLADEYPAVMDGATSSTKKKRGIQPKDPRIYIEGDKMGNDVEIGAADVEDGDMVEVGGL</sequence>
<evidence type="ECO:0000256" key="1">
    <source>
        <dbReference type="SAM" id="MobiDB-lite"/>
    </source>
</evidence>
<gene>
    <name evidence="2" type="ORF">IW261DRAFT_630133</name>
</gene>
<evidence type="ECO:0000313" key="2">
    <source>
        <dbReference type="EMBL" id="KAK0487617.1"/>
    </source>
</evidence>
<keyword evidence="3" id="KW-1185">Reference proteome</keyword>
<dbReference type="Gene3D" id="3.10.20.90">
    <property type="entry name" value="Phosphatidylinositol 3-kinase Catalytic Subunit, Chain A, domain 1"/>
    <property type="match status" value="2"/>
</dbReference>
<feature type="compositionally biased region" description="Acidic residues" evidence="1">
    <location>
        <begin position="109"/>
        <end position="120"/>
    </location>
</feature>